<keyword evidence="2" id="KW-0732">Signal</keyword>
<evidence type="ECO:0000313" key="3">
    <source>
        <dbReference type="EMBL" id="MFB9896419.1"/>
    </source>
</evidence>
<dbReference type="GO" id="GO:0016798">
    <property type="term" value="F:hydrolase activity, acting on glycosyl bonds"/>
    <property type="evidence" value="ECO:0007669"/>
    <property type="project" value="UniProtKB-KW"/>
</dbReference>
<evidence type="ECO:0000256" key="2">
    <source>
        <dbReference type="SAM" id="SignalP"/>
    </source>
</evidence>
<comment type="caution">
    <text evidence="3">The sequence shown here is derived from an EMBL/GenBank/DDBJ whole genome shotgun (WGS) entry which is preliminary data.</text>
</comment>
<name>A0ABV5ZJQ4_9BACT</name>
<feature type="signal peptide" evidence="2">
    <location>
        <begin position="1"/>
        <end position="21"/>
    </location>
</feature>
<gene>
    <name evidence="3" type="ORF">ACFFK8_00895</name>
</gene>
<feature type="region of interest" description="Disordered" evidence="1">
    <location>
        <begin position="315"/>
        <end position="334"/>
    </location>
</feature>
<organism evidence="3 4">
    <name type="scientific">Hallella seregens ATCC 51272</name>
    <dbReference type="NCBI Taxonomy" id="1336250"/>
    <lineage>
        <taxon>Bacteria</taxon>
        <taxon>Pseudomonadati</taxon>
        <taxon>Bacteroidota</taxon>
        <taxon>Bacteroidia</taxon>
        <taxon>Bacteroidales</taxon>
        <taxon>Prevotellaceae</taxon>
        <taxon>Hallella</taxon>
    </lineage>
</organism>
<keyword evidence="3" id="KW-0378">Hydrolase</keyword>
<dbReference type="Proteomes" id="UP001589688">
    <property type="component" value="Unassembled WGS sequence"/>
</dbReference>
<feature type="chain" id="PRO_5046909158" evidence="2">
    <location>
        <begin position="22"/>
        <end position="729"/>
    </location>
</feature>
<feature type="compositionally biased region" description="Gly residues" evidence="1">
    <location>
        <begin position="317"/>
        <end position="326"/>
    </location>
</feature>
<accession>A0ABV5ZJQ4</accession>
<evidence type="ECO:0000313" key="4">
    <source>
        <dbReference type="Proteomes" id="UP001589688"/>
    </source>
</evidence>
<keyword evidence="4" id="KW-1185">Reference proteome</keyword>
<sequence>MKKRLSAIVCLMAANAAIGFAQGITFHTDASTGAISQLTIPNDAHQMNWVLSPDGQQYKWVTSKYGWGLGFLTVDGKQMEWKNPVGRKEFSGSKDKTGKRTSSCRLAYRAGNIAIAVTRTLQNGELYEEYAFKNVGKAPARITDWGIYTPWNDNYPDAPTCMTNRCNVHVWAGDNAAYACAVRMGDKGVMPAKGRKDSPVVVGGGNVGLMLLKGSLPDYEVWERKRENANSNFRGVFAMNLPDMSLDPGKSYAVAWKVFGHNGKEDFFKKLLAAGGAIAKSDKYVYQQGEEVKVYLEKDRLKSLSATVTRVDMKNGNVGGGNGMQGGSRPEAVRTGKDARGHYACFTAGEPGERRIDLVYNKEGKTHATILVTGSYEGLIGSRVRFILDHQQMNDTADPRNGAYMVYDNETRSIYKNDDGRKSYDCDEGRERVGMGVMLAKWYLRHPDERLKQSLVRYARFFREKLQRDDYTTYSRVSKDGWNRGYNYAWAADFFFHMYEVTKNRQYAVDGYQTMQALYRHTGYGFYCIDIPVTLSLKVLKEAGMQTEYNDLLIDYSRTADTFMSNGLNFPKSEVNFEQSIVAPAAQFLLELYLQTRDSLYLNAAKRMMPVVENLCGSQPDYRLNEIPIRHWDCYWFGKRQVFGDTFPHYWSCINANVYYYYALASGRQDYMERAKEIVRNNLCNVFEDGSASCAFVYPRRVNGERAHFADAFANDQDWALAFYLMINS</sequence>
<dbReference type="RefSeq" id="WP_044248921.1">
    <property type="nucleotide sequence ID" value="NZ_JADU01000018.1"/>
</dbReference>
<dbReference type="SUPFAM" id="SSF48208">
    <property type="entry name" value="Six-hairpin glycosidases"/>
    <property type="match status" value="1"/>
</dbReference>
<protein>
    <submittedName>
        <fullName evidence="3">Six-hairpin glycosidase</fullName>
    </submittedName>
</protein>
<dbReference type="EMBL" id="JBHLZF010000001">
    <property type="protein sequence ID" value="MFB9896419.1"/>
    <property type="molecule type" value="Genomic_DNA"/>
</dbReference>
<evidence type="ECO:0000256" key="1">
    <source>
        <dbReference type="SAM" id="MobiDB-lite"/>
    </source>
</evidence>
<reference evidence="3 4" key="1">
    <citation type="submission" date="2024-09" db="EMBL/GenBank/DDBJ databases">
        <authorList>
            <person name="Sun Q."/>
            <person name="Mori K."/>
        </authorList>
    </citation>
    <scope>NUCLEOTIDE SEQUENCE [LARGE SCALE GENOMIC DNA]</scope>
    <source>
        <strain evidence="3 4">ATCC 51272</strain>
    </source>
</reference>
<proteinExistence type="predicted"/>
<dbReference type="InterPro" id="IPR008928">
    <property type="entry name" value="6-hairpin_glycosidase_sf"/>
</dbReference>
<keyword evidence="3" id="KW-0326">Glycosidase</keyword>